<dbReference type="Gene3D" id="3.40.250.10">
    <property type="entry name" value="Rhodanese-like domain"/>
    <property type="match status" value="1"/>
</dbReference>
<organism evidence="2">
    <name type="scientific">viral metagenome</name>
    <dbReference type="NCBI Taxonomy" id="1070528"/>
    <lineage>
        <taxon>unclassified sequences</taxon>
        <taxon>metagenomes</taxon>
        <taxon>organismal metagenomes</taxon>
    </lineage>
</organism>
<name>A0A6C0I1A9_9ZZZZ</name>
<dbReference type="InterPro" id="IPR036873">
    <property type="entry name" value="Rhodanese-like_dom_sf"/>
</dbReference>
<dbReference type="InterPro" id="IPR001763">
    <property type="entry name" value="Rhodanese-like_dom"/>
</dbReference>
<dbReference type="AlphaFoldDB" id="A0A6C0I1A9"/>
<evidence type="ECO:0000313" key="2">
    <source>
        <dbReference type="EMBL" id="QHT86664.1"/>
    </source>
</evidence>
<dbReference type="SUPFAM" id="SSF52821">
    <property type="entry name" value="Rhodanese/Cell cycle control phosphatase"/>
    <property type="match status" value="1"/>
</dbReference>
<reference evidence="2" key="1">
    <citation type="journal article" date="2020" name="Nature">
        <title>Giant virus diversity and host interactions through global metagenomics.</title>
        <authorList>
            <person name="Schulz F."/>
            <person name="Roux S."/>
            <person name="Paez-Espino D."/>
            <person name="Jungbluth S."/>
            <person name="Walsh D.A."/>
            <person name="Denef V.J."/>
            <person name="McMahon K.D."/>
            <person name="Konstantinidis K.T."/>
            <person name="Eloe-Fadrosh E.A."/>
            <person name="Kyrpides N.C."/>
            <person name="Woyke T."/>
        </authorList>
    </citation>
    <scope>NUCLEOTIDE SEQUENCE</scope>
    <source>
        <strain evidence="2">GVMAG-M-3300023184-18</strain>
    </source>
</reference>
<protein>
    <recommendedName>
        <fullName evidence="1">Rhodanese domain-containing protein</fullName>
    </recommendedName>
</protein>
<dbReference type="Pfam" id="PF00581">
    <property type="entry name" value="Rhodanese"/>
    <property type="match status" value="1"/>
</dbReference>
<feature type="domain" description="Rhodanese" evidence="1">
    <location>
        <begin position="94"/>
        <end position="124"/>
    </location>
</feature>
<accession>A0A6C0I1A9</accession>
<dbReference type="EMBL" id="MN740075">
    <property type="protein sequence ID" value="QHT86664.1"/>
    <property type="molecule type" value="Genomic_DNA"/>
</dbReference>
<sequence>MGANNSTFKINYEDVQMACKHSYNSNKTDDNDNNNNKYAIINTLDLVYQTCLIPNTIPIAEEEEIVNEIITNSKKTKIIIYGLNSNDEKVYSKYEQLVKLGIKHVYIYNGGMFEWLLLQDVYGRELFPTTSRELDILKYKPRKILDILFIKI</sequence>
<dbReference type="PROSITE" id="PS50206">
    <property type="entry name" value="RHODANESE_3"/>
    <property type="match status" value="1"/>
</dbReference>
<evidence type="ECO:0000259" key="1">
    <source>
        <dbReference type="PROSITE" id="PS50206"/>
    </source>
</evidence>
<proteinExistence type="predicted"/>